<protein>
    <recommendedName>
        <fullName evidence="3">Endonuclease/exonuclease/phosphatase domain-containing protein</fullName>
    </recommendedName>
</protein>
<dbReference type="SUPFAM" id="SSF56219">
    <property type="entry name" value="DNase I-like"/>
    <property type="match status" value="1"/>
</dbReference>
<dbReference type="PANTHER" id="PTHR33710">
    <property type="entry name" value="BNAC02G09200D PROTEIN"/>
    <property type="match status" value="1"/>
</dbReference>
<dbReference type="InterPro" id="IPR036691">
    <property type="entry name" value="Endo/exonu/phosph_ase_sf"/>
</dbReference>
<proteinExistence type="predicted"/>
<comment type="caution">
    <text evidence="1">The sequence shown here is derived from an EMBL/GenBank/DDBJ whole genome shotgun (WGS) entry which is preliminary data.</text>
</comment>
<dbReference type="STRING" id="4615.A0A199UDT7"/>
<dbReference type="Proteomes" id="UP000092600">
    <property type="component" value="Unassembled WGS sequence"/>
</dbReference>
<organism evidence="1 2">
    <name type="scientific">Ananas comosus</name>
    <name type="common">Pineapple</name>
    <name type="synonym">Ananas ananas</name>
    <dbReference type="NCBI Taxonomy" id="4615"/>
    <lineage>
        <taxon>Eukaryota</taxon>
        <taxon>Viridiplantae</taxon>
        <taxon>Streptophyta</taxon>
        <taxon>Embryophyta</taxon>
        <taxon>Tracheophyta</taxon>
        <taxon>Spermatophyta</taxon>
        <taxon>Magnoliopsida</taxon>
        <taxon>Liliopsida</taxon>
        <taxon>Poales</taxon>
        <taxon>Bromeliaceae</taxon>
        <taxon>Bromelioideae</taxon>
        <taxon>Ananas</taxon>
    </lineage>
</organism>
<evidence type="ECO:0000313" key="1">
    <source>
        <dbReference type="EMBL" id="OAY62710.1"/>
    </source>
</evidence>
<name>A0A199UDT7_ANACO</name>
<dbReference type="EMBL" id="LSRQ01008436">
    <property type="protein sequence ID" value="OAY62710.1"/>
    <property type="molecule type" value="Genomic_DNA"/>
</dbReference>
<sequence length="118" mass="14155">MNFCNELSALKCVCYGRWIMCGDFNLTRNQNEKMRRSWSSRLMTMFTDLLNTLELIDIPLGNQSFTWSNMQKCPTLAKLDRFLVSTEWDHLLRDKNSKLHMTKEILDEEIMWKTRVRQ</sequence>
<evidence type="ECO:0000313" key="2">
    <source>
        <dbReference type="Proteomes" id="UP000092600"/>
    </source>
</evidence>
<reference evidence="1 2" key="1">
    <citation type="journal article" date="2016" name="DNA Res.">
        <title>The draft genome of MD-2 pineapple using hybrid error correction of long reads.</title>
        <authorList>
            <person name="Redwan R.M."/>
            <person name="Saidin A."/>
            <person name="Kumar S.V."/>
        </authorList>
    </citation>
    <scope>NUCLEOTIDE SEQUENCE [LARGE SCALE GENOMIC DNA]</scope>
    <source>
        <strain evidence="2">cv. MD2</strain>
        <tissue evidence="1">Leaf</tissue>
    </source>
</reference>
<gene>
    <name evidence="1" type="ORF">ACMD2_12221</name>
</gene>
<dbReference type="Gene3D" id="3.60.10.10">
    <property type="entry name" value="Endonuclease/exonuclease/phosphatase"/>
    <property type="match status" value="1"/>
</dbReference>
<accession>A0A199UDT7</accession>
<dbReference type="AlphaFoldDB" id="A0A199UDT7"/>
<evidence type="ECO:0008006" key="3">
    <source>
        <dbReference type="Google" id="ProtNLM"/>
    </source>
</evidence>
<dbReference type="PANTHER" id="PTHR33710:SF71">
    <property type="entry name" value="ENDONUCLEASE_EXONUCLEASE_PHOSPHATASE DOMAIN-CONTAINING PROTEIN"/>
    <property type="match status" value="1"/>
</dbReference>